<evidence type="ECO:0000313" key="2">
    <source>
        <dbReference type="Proteomes" id="UP001303115"/>
    </source>
</evidence>
<proteinExistence type="predicted"/>
<protein>
    <submittedName>
        <fullName evidence="1">Uncharacterized protein</fullName>
    </submittedName>
</protein>
<accession>A0AAN6SKW9</accession>
<dbReference type="Proteomes" id="UP001303115">
    <property type="component" value="Unassembled WGS sequence"/>
</dbReference>
<dbReference type="AlphaFoldDB" id="A0AAN6SKW9"/>
<name>A0AAN6SKW9_9PEZI</name>
<evidence type="ECO:0000313" key="1">
    <source>
        <dbReference type="EMBL" id="KAK4032186.1"/>
    </source>
</evidence>
<reference evidence="2" key="1">
    <citation type="journal article" date="2023" name="Mol. Phylogenet. Evol.">
        <title>Genome-scale phylogeny and comparative genomics of the fungal order Sordariales.</title>
        <authorList>
            <person name="Hensen N."/>
            <person name="Bonometti L."/>
            <person name="Westerberg I."/>
            <person name="Brannstrom I.O."/>
            <person name="Guillou S."/>
            <person name="Cros-Aarteil S."/>
            <person name="Calhoun S."/>
            <person name="Haridas S."/>
            <person name="Kuo A."/>
            <person name="Mondo S."/>
            <person name="Pangilinan J."/>
            <person name="Riley R."/>
            <person name="LaButti K."/>
            <person name="Andreopoulos B."/>
            <person name="Lipzen A."/>
            <person name="Chen C."/>
            <person name="Yan M."/>
            <person name="Daum C."/>
            <person name="Ng V."/>
            <person name="Clum A."/>
            <person name="Steindorff A."/>
            <person name="Ohm R.A."/>
            <person name="Martin F."/>
            <person name="Silar P."/>
            <person name="Natvig D.O."/>
            <person name="Lalanne C."/>
            <person name="Gautier V."/>
            <person name="Ament-Velasquez S.L."/>
            <person name="Kruys A."/>
            <person name="Hutchinson M.I."/>
            <person name="Powell A.J."/>
            <person name="Barry K."/>
            <person name="Miller A.N."/>
            <person name="Grigoriev I.V."/>
            <person name="Debuchy R."/>
            <person name="Gladieux P."/>
            <person name="Hiltunen Thoren M."/>
            <person name="Johannesson H."/>
        </authorList>
    </citation>
    <scope>NUCLEOTIDE SEQUENCE [LARGE SCALE GENOMIC DNA]</scope>
    <source>
        <strain evidence="2">CBS 284.82</strain>
    </source>
</reference>
<gene>
    <name evidence="1" type="ORF">C8A01DRAFT_41369</name>
</gene>
<keyword evidence="2" id="KW-1185">Reference proteome</keyword>
<dbReference type="EMBL" id="MU854637">
    <property type="protein sequence ID" value="KAK4032186.1"/>
    <property type="molecule type" value="Genomic_DNA"/>
</dbReference>
<sequence>MDNNNNNNNNITDKTAPLAAALDPLATGSAPPGALAMSGPVPRPTIRALAPEILFRVAQHLGNGSLLAFSLTSRHGHGLLQYSLLTRGEDIVEATATVPSQPLPRTTLITTTLGGTLVPRDDAIRTDFFGRVANPPQPLTNIHRALHHGLRRRLPQYIDGVLALAPRDFVMREMFVEDFVTLAAERRDVQFEEFLLVRFGEGALREALASGRMLLDVVARAAGGVREGGCFGPAIMLLLKYVRREVRGPRRGFVLVGGRAPRVVEQEEGQEGGDGAAAAAVEGPERADVDIEKDLLETMMGLGKTGCVVHDGMSGDSCFVAMMELAARKGMLDFTDVNRAKLERWIGKLPEDVRVRIWYLLASAVGSPLPRP</sequence>
<organism evidence="1 2">
    <name type="scientific">Parachaetomium inaequale</name>
    <dbReference type="NCBI Taxonomy" id="2588326"/>
    <lineage>
        <taxon>Eukaryota</taxon>
        <taxon>Fungi</taxon>
        <taxon>Dikarya</taxon>
        <taxon>Ascomycota</taxon>
        <taxon>Pezizomycotina</taxon>
        <taxon>Sordariomycetes</taxon>
        <taxon>Sordariomycetidae</taxon>
        <taxon>Sordariales</taxon>
        <taxon>Chaetomiaceae</taxon>
        <taxon>Parachaetomium</taxon>
    </lineage>
</organism>
<comment type="caution">
    <text evidence="1">The sequence shown here is derived from an EMBL/GenBank/DDBJ whole genome shotgun (WGS) entry which is preliminary data.</text>
</comment>